<evidence type="ECO:0000313" key="3">
    <source>
        <dbReference type="EMBL" id="KAJ8873973.1"/>
    </source>
</evidence>
<dbReference type="InterPro" id="IPR001584">
    <property type="entry name" value="Integrase_cat-core"/>
</dbReference>
<organism evidence="3 4">
    <name type="scientific">Dryococelus australis</name>
    <dbReference type="NCBI Taxonomy" id="614101"/>
    <lineage>
        <taxon>Eukaryota</taxon>
        <taxon>Metazoa</taxon>
        <taxon>Ecdysozoa</taxon>
        <taxon>Arthropoda</taxon>
        <taxon>Hexapoda</taxon>
        <taxon>Insecta</taxon>
        <taxon>Pterygota</taxon>
        <taxon>Neoptera</taxon>
        <taxon>Polyneoptera</taxon>
        <taxon>Phasmatodea</taxon>
        <taxon>Verophasmatodea</taxon>
        <taxon>Anareolatae</taxon>
        <taxon>Phasmatidae</taxon>
        <taxon>Eurycanthinae</taxon>
        <taxon>Dryococelus</taxon>
    </lineage>
</organism>
<dbReference type="Proteomes" id="UP001159363">
    <property type="component" value="Chromosome 9"/>
</dbReference>
<sequence length="260" mass="29079">MKTHVEVYVRQCKSCPTNKLLRPKTKAPTAASKLFEKTALDIVGPLIVTDENNRCILLFQDELTKFITAIPLPNQEAETVAKDFVTEIILRYGTPQPLLSGQGTDFMSELFKNVRKMLKIKKIQTTALHPQENLKALPRVGNTVNIKIHTSSENVSLSNEDVPLRDISDETSFHSEDQATHSNVRRSARLGDLIRKGERAKGKSHGFQIRDRDGEAASATVSTTPLMQGLGSAWRDWWCSTSLDPLMAAGTFYNLLRHHV</sequence>
<accession>A0ABQ9GPP3</accession>
<proteinExistence type="predicted"/>
<dbReference type="InterPro" id="IPR050951">
    <property type="entry name" value="Retrovirus_Pol_polyprotein"/>
</dbReference>
<keyword evidence="4" id="KW-1185">Reference proteome</keyword>
<feature type="region of interest" description="Disordered" evidence="1">
    <location>
        <begin position="199"/>
        <end position="220"/>
    </location>
</feature>
<name>A0ABQ9GPP3_9NEOP</name>
<evidence type="ECO:0000313" key="4">
    <source>
        <dbReference type="Proteomes" id="UP001159363"/>
    </source>
</evidence>
<feature type="domain" description="Integrase catalytic" evidence="2">
    <location>
        <begin position="24"/>
        <end position="133"/>
    </location>
</feature>
<protein>
    <recommendedName>
        <fullName evidence="2">Integrase catalytic domain-containing protein</fullName>
    </recommendedName>
</protein>
<comment type="caution">
    <text evidence="3">The sequence shown here is derived from an EMBL/GenBank/DDBJ whole genome shotgun (WGS) entry which is preliminary data.</text>
</comment>
<dbReference type="InterPro" id="IPR036397">
    <property type="entry name" value="RNaseH_sf"/>
</dbReference>
<dbReference type="PROSITE" id="PS50994">
    <property type="entry name" value="INTEGRASE"/>
    <property type="match status" value="1"/>
</dbReference>
<dbReference type="EMBL" id="JARBHB010000010">
    <property type="protein sequence ID" value="KAJ8873973.1"/>
    <property type="molecule type" value="Genomic_DNA"/>
</dbReference>
<gene>
    <name evidence="3" type="ORF">PR048_024813</name>
</gene>
<dbReference type="Gene3D" id="3.30.420.10">
    <property type="entry name" value="Ribonuclease H-like superfamily/Ribonuclease H"/>
    <property type="match status" value="1"/>
</dbReference>
<reference evidence="3 4" key="1">
    <citation type="submission" date="2023-02" db="EMBL/GenBank/DDBJ databases">
        <title>LHISI_Scaffold_Assembly.</title>
        <authorList>
            <person name="Stuart O.P."/>
            <person name="Cleave R."/>
            <person name="Magrath M.J.L."/>
            <person name="Mikheyev A.S."/>
        </authorList>
    </citation>
    <scope>NUCLEOTIDE SEQUENCE [LARGE SCALE GENOMIC DNA]</scope>
    <source>
        <strain evidence="3">Daus_M_001</strain>
        <tissue evidence="3">Leg muscle</tissue>
    </source>
</reference>
<dbReference type="PANTHER" id="PTHR37984">
    <property type="entry name" value="PROTEIN CBG26694"/>
    <property type="match status" value="1"/>
</dbReference>
<dbReference type="InterPro" id="IPR012337">
    <property type="entry name" value="RNaseH-like_sf"/>
</dbReference>
<evidence type="ECO:0000256" key="1">
    <source>
        <dbReference type="SAM" id="MobiDB-lite"/>
    </source>
</evidence>
<evidence type="ECO:0000259" key="2">
    <source>
        <dbReference type="PROSITE" id="PS50994"/>
    </source>
</evidence>
<dbReference type="PANTHER" id="PTHR37984:SF5">
    <property type="entry name" value="PROTEIN NYNRIN-LIKE"/>
    <property type="match status" value="1"/>
</dbReference>
<dbReference type="SUPFAM" id="SSF53098">
    <property type="entry name" value="Ribonuclease H-like"/>
    <property type="match status" value="1"/>
</dbReference>